<dbReference type="InterPro" id="IPR007712">
    <property type="entry name" value="RelE/ParE_toxin"/>
</dbReference>
<dbReference type="PANTHER" id="PTHR33755">
    <property type="entry name" value="TOXIN PARE1-RELATED"/>
    <property type="match status" value="1"/>
</dbReference>
<dbReference type="PANTHER" id="PTHR33755:SF7">
    <property type="entry name" value="TOXIN MODULE OF TOXIN-ANTITOXIN SYSTEM RELE_STBE FAMILY"/>
    <property type="match status" value="1"/>
</dbReference>
<evidence type="ECO:0000256" key="1">
    <source>
        <dbReference type="ARBA" id="ARBA00006226"/>
    </source>
</evidence>
<dbReference type="Pfam" id="PF05016">
    <property type="entry name" value="ParE_toxin"/>
    <property type="match status" value="1"/>
</dbReference>
<dbReference type="EMBL" id="JAGETR010000084">
    <property type="protein sequence ID" value="MBO2006995.1"/>
    <property type="molecule type" value="Genomic_DNA"/>
</dbReference>
<organism evidence="3">
    <name type="scientific">Serratia marcescens</name>
    <dbReference type="NCBI Taxonomy" id="615"/>
    <lineage>
        <taxon>Bacteria</taxon>
        <taxon>Pseudomonadati</taxon>
        <taxon>Pseudomonadota</taxon>
        <taxon>Gammaproteobacteria</taxon>
        <taxon>Enterobacterales</taxon>
        <taxon>Yersiniaceae</taxon>
        <taxon>Serratia</taxon>
    </lineage>
</organism>
<protein>
    <submittedName>
        <fullName evidence="3">Type II toxin-antitoxin system RelE/ParE family toxin</fullName>
    </submittedName>
</protein>
<name>A0A939NM66_SERMA</name>
<dbReference type="Gene3D" id="3.30.2310.20">
    <property type="entry name" value="RelE-like"/>
    <property type="match status" value="1"/>
</dbReference>
<keyword evidence="2" id="KW-1277">Toxin-antitoxin system</keyword>
<accession>A0A939NM66</accession>
<dbReference type="InterPro" id="IPR035093">
    <property type="entry name" value="RelE/ParE_toxin_dom_sf"/>
</dbReference>
<evidence type="ECO:0000256" key="2">
    <source>
        <dbReference type="ARBA" id="ARBA00022649"/>
    </source>
</evidence>
<comment type="caution">
    <text evidence="3">The sequence shown here is derived from an EMBL/GenBank/DDBJ whole genome shotgun (WGS) entry which is preliminary data.</text>
</comment>
<sequence>MKLTWTEPAIADRLAIYEWLELKNPAAAAENDAKIADAAARLVHHPASGKTGRIAGTRERLISPSCLLVYEWAAQRVIVLAIVLAAGGRRHSHPAAPVVPSAPSNSAG</sequence>
<proteinExistence type="inferred from homology"/>
<dbReference type="AlphaFoldDB" id="A0A939NM66"/>
<reference evidence="3" key="1">
    <citation type="submission" date="2021-03" db="EMBL/GenBank/DDBJ databases">
        <title>Molecular epidemiology and mechanisms of colistin and carbapenem resistance in Enterobacteriaceae from clinical isolates, the environment and porcine samples in Pretoria, South Africa.</title>
        <authorList>
            <person name="Bogoshi D."/>
            <person name="Mbelle N.M."/>
            <person name="Naidoo V."/>
            <person name="Osei Sekyere J."/>
        </authorList>
    </citation>
    <scope>NUCLEOTIDE SEQUENCE</scope>
    <source>
        <strain evidence="3">C080</strain>
    </source>
</reference>
<evidence type="ECO:0000313" key="3">
    <source>
        <dbReference type="EMBL" id="MBO2006995.1"/>
    </source>
</evidence>
<comment type="similarity">
    <text evidence="1">Belongs to the RelE toxin family.</text>
</comment>
<dbReference type="InterPro" id="IPR051803">
    <property type="entry name" value="TA_system_RelE-like_toxin"/>
</dbReference>
<gene>
    <name evidence="3" type="ORF">J4732_13770</name>
</gene>